<sequence length="69" mass="7248">MREIIPLIICAVLAGCESSTPILAPSPCAAEKPKIDITHIDGYFVISDDDMGQITGYISALEAGCIAPK</sequence>
<dbReference type="RefSeq" id="WP_063617390.1">
    <property type="nucleotide sequence ID" value="NZ_CALSBS010000033.1"/>
</dbReference>
<evidence type="ECO:0000313" key="2">
    <source>
        <dbReference type="Proteomes" id="UP001152651"/>
    </source>
</evidence>
<evidence type="ECO:0008006" key="3">
    <source>
        <dbReference type="Google" id="ProtNLM"/>
    </source>
</evidence>
<proteinExistence type="predicted"/>
<evidence type="ECO:0000313" key="1">
    <source>
        <dbReference type="EMBL" id="CAH6662010.1"/>
    </source>
</evidence>
<organism evidence="1 2">
    <name type="scientific">Pseudocitrobacter vendiensis</name>
    <dbReference type="NCBI Taxonomy" id="2488306"/>
    <lineage>
        <taxon>Bacteria</taxon>
        <taxon>Pseudomonadati</taxon>
        <taxon>Pseudomonadota</taxon>
        <taxon>Gammaproteobacteria</taxon>
        <taxon>Enterobacterales</taxon>
        <taxon>Enterobacteriaceae</taxon>
        <taxon>Pseudocitrobacter</taxon>
    </lineage>
</organism>
<dbReference type="EMBL" id="CALSBS010000033">
    <property type="protein sequence ID" value="CAH6662010.1"/>
    <property type="molecule type" value="Genomic_DNA"/>
</dbReference>
<keyword evidence="2" id="KW-1185">Reference proteome</keyword>
<protein>
    <recommendedName>
        <fullName evidence="3">Lipoprotein</fullName>
    </recommendedName>
</protein>
<accession>A0ABN8TJY3</accession>
<gene>
    <name evidence="1" type="ORF">FBBNIHIM_23155</name>
</gene>
<comment type="caution">
    <text evidence="1">The sequence shown here is derived from an EMBL/GenBank/DDBJ whole genome shotgun (WGS) entry which is preliminary data.</text>
</comment>
<reference evidence="1" key="1">
    <citation type="submission" date="2022-05" db="EMBL/GenBank/DDBJ databases">
        <authorList>
            <person name="Blom J."/>
        </authorList>
    </citation>
    <scope>NUCLEOTIDE SEQUENCE</scope>
    <source>
        <strain evidence="1">Type strain: CPO20170097</strain>
    </source>
</reference>
<dbReference type="PROSITE" id="PS51257">
    <property type="entry name" value="PROKAR_LIPOPROTEIN"/>
    <property type="match status" value="1"/>
</dbReference>
<name>A0ABN8TJY3_9ENTR</name>
<dbReference type="Proteomes" id="UP001152651">
    <property type="component" value="Unassembled WGS sequence"/>
</dbReference>